<comment type="caution">
    <text evidence="10">The sequence shown here is derived from an EMBL/GenBank/DDBJ whole genome shotgun (WGS) entry which is preliminary data.</text>
</comment>
<dbReference type="Gene3D" id="3.30.70.360">
    <property type="match status" value="1"/>
</dbReference>
<dbReference type="FunFam" id="3.40.630.10:FF:000027">
    <property type="entry name" value="N-fatty-acyl-amino acid synthase/hydrolase PM20D1"/>
    <property type="match status" value="1"/>
</dbReference>
<evidence type="ECO:0000256" key="1">
    <source>
        <dbReference type="ARBA" id="ARBA00006247"/>
    </source>
</evidence>
<evidence type="ECO:0000256" key="4">
    <source>
        <dbReference type="ARBA" id="ARBA00022801"/>
    </source>
</evidence>
<accession>A0A9P8YFU8</accession>
<evidence type="ECO:0000313" key="11">
    <source>
        <dbReference type="Proteomes" id="UP000756346"/>
    </source>
</evidence>
<dbReference type="SUPFAM" id="SSF55031">
    <property type="entry name" value="Bacterial exopeptidase dimerisation domain"/>
    <property type="match status" value="1"/>
</dbReference>
<keyword evidence="11" id="KW-1185">Reference proteome</keyword>
<dbReference type="Gene3D" id="1.10.150.900">
    <property type="match status" value="1"/>
</dbReference>
<keyword evidence="5 7" id="KW-0862">Zinc</keyword>
<dbReference type="InterPro" id="IPR036264">
    <property type="entry name" value="Bact_exopeptidase_dim_dom"/>
</dbReference>
<evidence type="ECO:0000256" key="2">
    <source>
        <dbReference type="ARBA" id="ARBA00022670"/>
    </source>
</evidence>
<feature type="binding site" evidence="7">
    <location>
        <position position="245"/>
    </location>
    <ligand>
        <name>Zn(2+)</name>
        <dbReference type="ChEBI" id="CHEBI:29105"/>
        <label>2</label>
    </ligand>
</feature>
<evidence type="ECO:0000256" key="6">
    <source>
        <dbReference type="PIRSR" id="PIRSR037217-1"/>
    </source>
</evidence>
<feature type="active site" description="Proton acceptor" evidence="6">
    <location>
        <position position="216"/>
    </location>
</feature>
<dbReference type="GO" id="GO:0051603">
    <property type="term" value="P:proteolysis involved in protein catabolic process"/>
    <property type="evidence" value="ECO:0007669"/>
    <property type="project" value="TreeGrafter"/>
</dbReference>
<proteinExistence type="inferred from homology"/>
<evidence type="ECO:0000256" key="7">
    <source>
        <dbReference type="PIRSR" id="PIRSR037217-2"/>
    </source>
</evidence>
<keyword evidence="8" id="KW-0732">Signal</keyword>
<keyword evidence="2" id="KW-0645">Protease</keyword>
<dbReference type="PIRSF" id="PIRSF037217">
    <property type="entry name" value="Carboxypeptidase_S"/>
    <property type="match status" value="1"/>
</dbReference>
<dbReference type="PANTHER" id="PTHR45962">
    <property type="entry name" value="N-FATTY-ACYL-AMINO ACID SYNTHASE/HYDROLASE PM20D1"/>
    <property type="match status" value="1"/>
</dbReference>
<reference evidence="10" key="1">
    <citation type="journal article" date="2021" name="Nat. Commun.">
        <title>Genetic determinants of endophytism in the Arabidopsis root mycobiome.</title>
        <authorList>
            <person name="Mesny F."/>
            <person name="Miyauchi S."/>
            <person name="Thiergart T."/>
            <person name="Pickel B."/>
            <person name="Atanasova L."/>
            <person name="Karlsson M."/>
            <person name="Huettel B."/>
            <person name="Barry K.W."/>
            <person name="Haridas S."/>
            <person name="Chen C."/>
            <person name="Bauer D."/>
            <person name="Andreopoulos W."/>
            <person name="Pangilinan J."/>
            <person name="LaButti K."/>
            <person name="Riley R."/>
            <person name="Lipzen A."/>
            <person name="Clum A."/>
            <person name="Drula E."/>
            <person name="Henrissat B."/>
            <person name="Kohler A."/>
            <person name="Grigoriev I.V."/>
            <person name="Martin F.M."/>
            <person name="Hacquard S."/>
        </authorList>
    </citation>
    <scope>NUCLEOTIDE SEQUENCE</scope>
    <source>
        <strain evidence="10">MPI-CAGE-CH-0230</strain>
    </source>
</reference>
<dbReference type="Pfam" id="PF07687">
    <property type="entry name" value="M20_dimer"/>
    <property type="match status" value="1"/>
</dbReference>
<sequence length="616" mass="66685">MVGFTRSQLAAGALCFAATTALASSLPPLASTSSGGSTKFKCDLPPALDPASDGLRSALDVLGGDAALKLQVYRHSELVKVPSISYDDNGEPGQDPRWDVFYKLHDTLERLYPMFHAQAKKETVNTFGLVYTLKGSDSSLKPLMLAAHQDVVPVADASTWKYPPFSAHFDGRWLWGRGSSDDKNSLTGLFSALETLLDQPGWEPKRDIVLALGFDEECSGRRGAGTISKFLLERYGPDSMALLLDEGGLGLRTIGDVLYALPAVMEKGHVDVWLDLTTAGGHSSTPFPHTGIGIATALVAALEAHPYAPRVIPQSPVHNHMVCQARYSPRADRQVTQLVREDALGELADVLARKDRATQYSIQTSQSVDYFHGGVKINAMPEKVRVGVNHRIAPHDDVGVVKANILRRIKPIVKQFGIKVHAFEGEDGTDELLARVANAQEVEEADAEQDVEAQDYRAGLPHAMYDVDYNATLVLSTTQSTPVAPVSPYSGDVWDVFSGTIQHSFAFENGTVVPVGEIMTGNTDTRHYLAPPTQKIQISPRHVYRWTPTRDGQRVNAHTVDEGVDMVGAHMETVRFYYDLIRNFDAARVAPVGAASASAEDVVAAAATGGDAMGEL</sequence>
<dbReference type="InterPro" id="IPR011650">
    <property type="entry name" value="Peptidase_M20_dimer"/>
</dbReference>
<feature type="binding site" evidence="7">
    <location>
        <position position="558"/>
    </location>
    <ligand>
        <name>Zn(2+)</name>
        <dbReference type="ChEBI" id="CHEBI:29105"/>
        <label>1</label>
    </ligand>
</feature>
<dbReference type="RefSeq" id="XP_046017796.1">
    <property type="nucleotide sequence ID" value="XM_046161389.1"/>
</dbReference>
<dbReference type="GeneID" id="70190935"/>
<feature type="active site" evidence="6">
    <location>
        <position position="150"/>
    </location>
</feature>
<dbReference type="Pfam" id="PF01546">
    <property type="entry name" value="Peptidase_M20"/>
    <property type="match status" value="1"/>
</dbReference>
<name>A0A9P8YFU8_9PEZI</name>
<dbReference type="Gene3D" id="3.40.630.10">
    <property type="entry name" value="Zn peptidases"/>
    <property type="match status" value="1"/>
</dbReference>
<feature type="binding site" evidence="7">
    <location>
        <position position="217"/>
    </location>
    <ligand>
        <name>Zn(2+)</name>
        <dbReference type="ChEBI" id="CHEBI:29105"/>
        <label>1</label>
    </ligand>
</feature>
<dbReference type="AlphaFoldDB" id="A0A9P8YFU8"/>
<dbReference type="PROSITE" id="PS00758">
    <property type="entry name" value="ARGE_DAPE_CPG2_1"/>
    <property type="match status" value="1"/>
</dbReference>
<dbReference type="InterPro" id="IPR002933">
    <property type="entry name" value="Peptidase_M20"/>
</dbReference>
<dbReference type="PANTHER" id="PTHR45962:SF1">
    <property type="entry name" value="N-FATTY-ACYL-AMINO ACID SYNTHASE_HYDROLASE PM20D1"/>
    <property type="match status" value="1"/>
</dbReference>
<dbReference type="InterPro" id="IPR017141">
    <property type="entry name" value="Pept_M20_carboxypep"/>
</dbReference>
<comment type="similarity">
    <text evidence="1">Belongs to the peptidase M20A family.</text>
</comment>
<evidence type="ECO:0000259" key="9">
    <source>
        <dbReference type="Pfam" id="PF07687"/>
    </source>
</evidence>
<dbReference type="CDD" id="cd05674">
    <property type="entry name" value="M20_yscS"/>
    <property type="match status" value="1"/>
</dbReference>
<dbReference type="OrthoDB" id="3064516at2759"/>
<organism evidence="10 11">
    <name type="scientific">Microdochium trichocladiopsis</name>
    <dbReference type="NCBI Taxonomy" id="1682393"/>
    <lineage>
        <taxon>Eukaryota</taxon>
        <taxon>Fungi</taxon>
        <taxon>Dikarya</taxon>
        <taxon>Ascomycota</taxon>
        <taxon>Pezizomycotina</taxon>
        <taxon>Sordariomycetes</taxon>
        <taxon>Xylariomycetidae</taxon>
        <taxon>Xylariales</taxon>
        <taxon>Microdochiaceae</taxon>
        <taxon>Microdochium</taxon>
    </lineage>
</organism>
<dbReference type="GO" id="GO:0004181">
    <property type="term" value="F:metallocarboxypeptidase activity"/>
    <property type="evidence" value="ECO:0007669"/>
    <property type="project" value="InterPro"/>
</dbReference>
<keyword evidence="3 7" id="KW-0479">Metal-binding</keyword>
<dbReference type="InterPro" id="IPR001261">
    <property type="entry name" value="ArgE/DapE_CS"/>
</dbReference>
<gene>
    <name evidence="10" type="ORF">B0I36DRAFT_390377</name>
</gene>
<dbReference type="EMBL" id="JAGTJQ010000001">
    <property type="protein sequence ID" value="KAH7039741.1"/>
    <property type="molecule type" value="Genomic_DNA"/>
</dbReference>
<protein>
    <submittedName>
        <fullName evidence="10">Peptidase family M20/M25/M40</fullName>
    </submittedName>
</protein>
<keyword evidence="4" id="KW-0378">Hydrolase</keyword>
<dbReference type="SUPFAM" id="SSF53187">
    <property type="entry name" value="Zn-dependent exopeptidases"/>
    <property type="match status" value="1"/>
</dbReference>
<evidence type="ECO:0000256" key="5">
    <source>
        <dbReference type="ARBA" id="ARBA00022833"/>
    </source>
</evidence>
<feature type="binding site" evidence="7">
    <location>
        <position position="148"/>
    </location>
    <ligand>
        <name>Zn(2+)</name>
        <dbReference type="ChEBI" id="CHEBI:29105"/>
        <label>2</label>
    </ligand>
</feature>
<dbReference type="InterPro" id="IPR047177">
    <property type="entry name" value="Pept_M20A"/>
</dbReference>
<feature type="binding site" evidence="7">
    <location>
        <position position="181"/>
    </location>
    <ligand>
        <name>Zn(2+)</name>
        <dbReference type="ChEBI" id="CHEBI:29105"/>
        <label>2</label>
    </ligand>
</feature>
<evidence type="ECO:0000256" key="3">
    <source>
        <dbReference type="ARBA" id="ARBA00022723"/>
    </source>
</evidence>
<dbReference type="Proteomes" id="UP000756346">
    <property type="component" value="Unassembled WGS sequence"/>
</dbReference>
<feature type="signal peptide" evidence="8">
    <location>
        <begin position="1"/>
        <end position="23"/>
    </location>
</feature>
<dbReference type="GO" id="GO:0000328">
    <property type="term" value="C:fungal-type vacuole lumen"/>
    <property type="evidence" value="ECO:0007669"/>
    <property type="project" value="TreeGrafter"/>
</dbReference>
<dbReference type="GO" id="GO:0046872">
    <property type="term" value="F:metal ion binding"/>
    <property type="evidence" value="ECO:0007669"/>
    <property type="project" value="UniProtKB-KW"/>
</dbReference>
<evidence type="ECO:0000313" key="10">
    <source>
        <dbReference type="EMBL" id="KAH7039741.1"/>
    </source>
</evidence>
<feature type="chain" id="PRO_5040160583" evidence="8">
    <location>
        <begin position="24"/>
        <end position="616"/>
    </location>
</feature>
<evidence type="ECO:0000256" key="8">
    <source>
        <dbReference type="SAM" id="SignalP"/>
    </source>
</evidence>
<feature type="domain" description="Peptidase M20 dimerisation" evidence="9">
    <location>
        <begin position="266"/>
        <end position="411"/>
    </location>
</feature>
<feature type="binding site" evidence="7">
    <location>
        <position position="181"/>
    </location>
    <ligand>
        <name>Zn(2+)</name>
        <dbReference type="ChEBI" id="CHEBI:29105"/>
        <label>1</label>
    </ligand>
</feature>